<feature type="region of interest" description="Disordered" evidence="1">
    <location>
        <begin position="104"/>
        <end position="303"/>
    </location>
</feature>
<dbReference type="InterPro" id="IPR041232">
    <property type="entry name" value="NPL"/>
</dbReference>
<dbReference type="OrthoDB" id="545563at2759"/>
<feature type="compositionally biased region" description="Acidic residues" evidence="1">
    <location>
        <begin position="105"/>
        <end position="140"/>
    </location>
</feature>
<organism evidence="3 4">
    <name type="scientific">Chlamydomonas schloesseri</name>
    <dbReference type="NCBI Taxonomy" id="2026947"/>
    <lineage>
        <taxon>Eukaryota</taxon>
        <taxon>Viridiplantae</taxon>
        <taxon>Chlorophyta</taxon>
        <taxon>core chlorophytes</taxon>
        <taxon>Chlorophyceae</taxon>
        <taxon>CS clade</taxon>
        <taxon>Chlamydomonadales</taxon>
        <taxon>Chlamydomonadaceae</taxon>
        <taxon>Chlamydomonas</taxon>
    </lineage>
</organism>
<feature type="domain" description="Nucleoplasmin-like" evidence="2">
    <location>
        <begin position="3"/>
        <end position="96"/>
    </location>
</feature>
<feature type="compositionally biased region" description="Low complexity" evidence="1">
    <location>
        <begin position="244"/>
        <end position="256"/>
    </location>
</feature>
<dbReference type="EMBL" id="JAEHOD010000026">
    <property type="protein sequence ID" value="KAG2446549.1"/>
    <property type="molecule type" value="Genomic_DNA"/>
</dbReference>
<dbReference type="AlphaFoldDB" id="A0A835WFH2"/>
<dbReference type="Pfam" id="PF17800">
    <property type="entry name" value="NPL"/>
    <property type="match status" value="1"/>
</dbReference>
<keyword evidence="4" id="KW-1185">Reference proteome</keyword>
<evidence type="ECO:0000313" key="4">
    <source>
        <dbReference type="Proteomes" id="UP000613740"/>
    </source>
</evidence>
<evidence type="ECO:0000313" key="3">
    <source>
        <dbReference type="EMBL" id="KAG2446549.1"/>
    </source>
</evidence>
<feature type="compositionally biased region" description="Acidic residues" evidence="1">
    <location>
        <begin position="165"/>
        <end position="185"/>
    </location>
</feature>
<evidence type="ECO:0000256" key="1">
    <source>
        <dbReference type="SAM" id="MobiDB-lite"/>
    </source>
</evidence>
<proteinExistence type="predicted"/>
<feature type="compositionally biased region" description="Acidic residues" evidence="1">
    <location>
        <begin position="203"/>
        <end position="230"/>
    </location>
</feature>
<gene>
    <name evidence="3" type="ORF">HYH02_008536</name>
</gene>
<name>A0A835WFH2_9CHLO</name>
<comment type="caution">
    <text evidence="3">The sequence shown here is derived from an EMBL/GenBank/DDBJ whole genome shotgun (WGS) entry which is preliminary data.</text>
</comment>
<sequence>MAFWSIVLPGKGKEVEQEVESSETVLSSIHVTTLALGATPAKGPHVVSIEYNGTHTVLATLEAPHTRQFRLDIALDQTFKMINHGDSPVYAYGYQVATSNHIEDMSADEEDEDEEDDEYDMEEGEDEDDEDDEDEEEDDERPPKAVPLANGGKGKQLRAQRRDADDDEEEGEDEDEDDDEGEADGIPDYKDLNSDDFVAVNQGEDEDEDEAGEEEDEEEDDEDEDEQMEEPEARPPAKVGGKRPAPAQTPQPAKAQRGGMKAEPKSAPPKQQAGGPRQIPVTTPAPAQKGGKEAKGAATPGNEAEFRQALVTMLKSAKNPVPLAVLGHAVQRPSAMKGRDFKLGSYLEKNSDLFEYEPKKGLVSLRKGGGGKK</sequence>
<dbReference type="Proteomes" id="UP000613740">
    <property type="component" value="Unassembled WGS sequence"/>
</dbReference>
<protein>
    <recommendedName>
        <fullName evidence="2">Nucleoplasmin-like domain-containing protein</fullName>
    </recommendedName>
</protein>
<dbReference type="Gene3D" id="2.60.120.340">
    <property type="entry name" value="Nucleoplasmin core domain"/>
    <property type="match status" value="1"/>
</dbReference>
<accession>A0A835WFH2</accession>
<evidence type="ECO:0000259" key="2">
    <source>
        <dbReference type="Pfam" id="PF17800"/>
    </source>
</evidence>
<reference evidence="3" key="1">
    <citation type="journal article" date="2020" name="bioRxiv">
        <title>Comparative genomics of Chlamydomonas.</title>
        <authorList>
            <person name="Craig R.J."/>
            <person name="Hasan A.R."/>
            <person name="Ness R.W."/>
            <person name="Keightley P.D."/>
        </authorList>
    </citation>
    <scope>NUCLEOTIDE SEQUENCE</scope>
    <source>
        <strain evidence="3">CCAP 11/173</strain>
    </source>
</reference>